<dbReference type="PROSITE" id="PS01159">
    <property type="entry name" value="WW_DOMAIN_1"/>
    <property type="match status" value="1"/>
</dbReference>
<feature type="transmembrane region" description="Helical" evidence="16">
    <location>
        <begin position="12"/>
        <end position="36"/>
    </location>
</feature>
<dbReference type="Pfam" id="PF00397">
    <property type="entry name" value="WW"/>
    <property type="match status" value="1"/>
</dbReference>
<feature type="compositionally biased region" description="Acidic residues" evidence="15">
    <location>
        <begin position="1040"/>
        <end position="1071"/>
    </location>
</feature>
<dbReference type="Gene3D" id="1.10.510.10">
    <property type="entry name" value="Transferase(Phosphotransferase) domain 1"/>
    <property type="match status" value="1"/>
</dbReference>
<dbReference type="SUPFAM" id="SSF51045">
    <property type="entry name" value="WW domain"/>
    <property type="match status" value="1"/>
</dbReference>
<keyword evidence="5 16" id="KW-0812">Transmembrane</keyword>
<feature type="coiled-coil region" evidence="14">
    <location>
        <begin position="201"/>
        <end position="228"/>
    </location>
</feature>
<feature type="region of interest" description="Disordered" evidence="15">
    <location>
        <begin position="838"/>
        <end position="860"/>
    </location>
</feature>
<reference evidence="19" key="1">
    <citation type="submission" date="2020-01" db="EMBL/GenBank/DDBJ databases">
        <authorList>
            <consortium name="DOE Joint Genome Institute"/>
            <person name="Haridas S."/>
            <person name="Albert R."/>
            <person name="Binder M."/>
            <person name="Bloem J."/>
            <person name="Labutti K."/>
            <person name="Salamov A."/>
            <person name="Andreopoulos B."/>
            <person name="Baker S.E."/>
            <person name="Barry K."/>
            <person name="Bills G."/>
            <person name="Bluhm B.H."/>
            <person name="Cannon C."/>
            <person name="Castanera R."/>
            <person name="Culley D.E."/>
            <person name="Daum C."/>
            <person name="Ezra D."/>
            <person name="Gonzalez J.B."/>
            <person name="Henrissat B."/>
            <person name="Kuo A."/>
            <person name="Liang C."/>
            <person name="Lipzen A."/>
            <person name="Lutzoni F."/>
            <person name="Magnuson J."/>
            <person name="Mondo S."/>
            <person name="Nolan M."/>
            <person name="Ohm R."/>
            <person name="Pangilinan J."/>
            <person name="Park H.-J."/>
            <person name="Ramirez L."/>
            <person name="Alfaro M."/>
            <person name="Sun H."/>
            <person name="Tritt A."/>
            <person name="Yoshinaga Y."/>
            <person name="Zwiers L.-H."/>
            <person name="Turgeon B.G."/>
            <person name="Goodwin S.B."/>
            <person name="Spatafora J.W."/>
            <person name="Crous P.W."/>
            <person name="Grigoriev I.V."/>
        </authorList>
    </citation>
    <scope>NUCLEOTIDE SEQUENCE</scope>
    <source>
        <strain evidence="19">CBS 342.82</strain>
    </source>
</reference>
<keyword evidence="14" id="KW-0175">Coiled coil</keyword>
<evidence type="ECO:0000256" key="16">
    <source>
        <dbReference type="SAM" id="Phobius"/>
    </source>
</evidence>
<dbReference type="OrthoDB" id="5418235at2759"/>
<evidence type="ECO:0000313" key="18">
    <source>
        <dbReference type="Proteomes" id="UP000504637"/>
    </source>
</evidence>
<dbReference type="PRINTS" id="PR00122">
    <property type="entry name" value="VACATPASE"/>
</dbReference>
<evidence type="ECO:0000256" key="12">
    <source>
        <dbReference type="ARBA" id="ARBA00045519"/>
    </source>
</evidence>
<evidence type="ECO:0000256" key="5">
    <source>
        <dbReference type="ARBA" id="ARBA00022692"/>
    </source>
</evidence>
<dbReference type="InterPro" id="IPR011009">
    <property type="entry name" value="Kinase-like_dom_sf"/>
</dbReference>
<evidence type="ECO:0000256" key="10">
    <source>
        <dbReference type="ARBA" id="ARBA00040723"/>
    </source>
</evidence>
<dbReference type="GO" id="GO:0033179">
    <property type="term" value="C:proton-transporting V-type ATPase, V0 domain"/>
    <property type="evidence" value="ECO:0007669"/>
    <property type="project" value="InterPro"/>
</dbReference>
<reference evidence="19" key="2">
    <citation type="submission" date="2020-04" db="EMBL/GenBank/DDBJ databases">
        <authorList>
            <consortium name="NCBI Genome Project"/>
        </authorList>
    </citation>
    <scope>NUCLEOTIDE SEQUENCE</scope>
    <source>
        <strain evidence="19">CBS 342.82</strain>
    </source>
</reference>
<keyword evidence="7 16" id="KW-1133">Transmembrane helix</keyword>
<keyword evidence="6" id="KW-0375">Hydrogen ion transport</keyword>
<feature type="transmembrane region" description="Helical" evidence="16">
    <location>
        <begin position="131"/>
        <end position="152"/>
    </location>
</feature>
<feature type="domain" description="WW" evidence="17">
    <location>
        <begin position="732"/>
        <end position="765"/>
    </location>
</feature>
<evidence type="ECO:0000256" key="14">
    <source>
        <dbReference type="SAM" id="Coils"/>
    </source>
</evidence>
<evidence type="ECO:0000256" key="15">
    <source>
        <dbReference type="SAM" id="MobiDB-lite"/>
    </source>
</evidence>
<comment type="function">
    <text evidence="12">Proton-conducting pore forming subunit of the V0 complex of vacuolar(H+)-ATPase (V-ATPase), a multisubunit enzyme composed of a peripheral complex (V1) that hydrolyzes ATP and a membrane integral complex (V0) that translocates protons. V-ATPase is responsible for acidifying and maintaining the pH of intracellular compartments.</text>
</comment>
<protein>
    <recommendedName>
        <fullName evidence="10">V-type proton ATPase subunit c'</fullName>
    </recommendedName>
    <alternativeName>
        <fullName evidence="11">Vacuolar proton pump c' subunit</fullName>
    </alternativeName>
</protein>
<dbReference type="PROSITE" id="PS50020">
    <property type="entry name" value="WW_DOMAIN_2"/>
    <property type="match status" value="1"/>
</dbReference>
<dbReference type="PANTHER" id="PTHR37542">
    <property type="entry name" value="HELO DOMAIN-CONTAINING PROTEIN-RELATED"/>
    <property type="match status" value="1"/>
</dbReference>
<gene>
    <name evidence="19" type="ORF">K489DRAFT_320831</name>
</gene>
<dbReference type="GO" id="GO:0005774">
    <property type="term" value="C:vacuolar membrane"/>
    <property type="evidence" value="ECO:0007669"/>
    <property type="project" value="UniProtKB-SubCell"/>
</dbReference>
<name>A0A6J3M5I6_9PEZI</name>
<comment type="subcellular location">
    <subcellularLocation>
        <location evidence="1">Vacuole membrane</location>
        <topology evidence="1">Multi-pass membrane protein</topology>
    </subcellularLocation>
</comment>
<dbReference type="GO" id="GO:0000324">
    <property type="term" value="C:fungal-type vacuole"/>
    <property type="evidence" value="ECO:0007669"/>
    <property type="project" value="UniProtKB-ARBA"/>
</dbReference>
<dbReference type="InterPro" id="IPR011555">
    <property type="entry name" value="ATPase_proteolipid_su_C_euk"/>
</dbReference>
<dbReference type="InterPro" id="IPR000245">
    <property type="entry name" value="ATPase_proteolipid_csu"/>
</dbReference>
<keyword evidence="18" id="KW-1185">Reference proteome</keyword>
<dbReference type="CDD" id="cd18176">
    <property type="entry name" value="ATP-synt_Vo_c_ATP6C_rpt2"/>
    <property type="match status" value="1"/>
</dbReference>
<evidence type="ECO:0000256" key="2">
    <source>
        <dbReference type="ARBA" id="ARBA00007296"/>
    </source>
</evidence>
<dbReference type="InterPro" id="IPR036020">
    <property type="entry name" value="WW_dom_sf"/>
</dbReference>
<feature type="region of interest" description="Disordered" evidence="15">
    <location>
        <begin position="1040"/>
        <end position="1092"/>
    </location>
</feature>
<comment type="subunit">
    <text evidence="13">V-ATPase is a heteromultimeric enzyme composed of a peripheral catalytic V1 complex (components A to H) attached to an integral membrane V0 proton pore complex (components: a, c, c', c'', d, e, f and VOA1). The decameric c-ring forms the proton-conducting pore, and is composed of eight proteolipid subunits c, one subunit c' and one subunit c''.</text>
</comment>
<evidence type="ECO:0000256" key="1">
    <source>
        <dbReference type="ARBA" id="ARBA00004128"/>
    </source>
</evidence>
<dbReference type="GeneID" id="54359293"/>
<comment type="similarity">
    <text evidence="2">Belongs to the V-ATPase proteolipid subunit family.</text>
</comment>
<accession>A0A6J3M5I6</accession>
<reference evidence="19" key="3">
    <citation type="submission" date="2025-08" db="UniProtKB">
        <authorList>
            <consortium name="RefSeq"/>
        </authorList>
    </citation>
    <scope>IDENTIFICATION</scope>
    <source>
        <strain evidence="19">CBS 342.82</strain>
    </source>
</reference>
<evidence type="ECO:0000256" key="8">
    <source>
        <dbReference type="ARBA" id="ARBA00023065"/>
    </source>
</evidence>
<evidence type="ECO:0000256" key="13">
    <source>
        <dbReference type="ARBA" id="ARBA00046480"/>
    </source>
</evidence>
<evidence type="ECO:0000256" key="3">
    <source>
        <dbReference type="ARBA" id="ARBA00022448"/>
    </source>
</evidence>
<dbReference type="Pfam" id="PF00137">
    <property type="entry name" value="ATP-synt_C"/>
    <property type="match status" value="2"/>
</dbReference>
<dbReference type="CDD" id="cd18175">
    <property type="entry name" value="ATP-synt_Vo_c_ATP6C_rpt1"/>
    <property type="match status" value="1"/>
</dbReference>
<keyword evidence="3" id="KW-0813">Transport</keyword>
<keyword evidence="4" id="KW-0926">Vacuole</keyword>
<dbReference type="Gene3D" id="1.20.120.610">
    <property type="entry name" value="lithium bound rotor ring of v- atpase"/>
    <property type="match status" value="1"/>
</dbReference>
<dbReference type="SUPFAM" id="SSF56112">
    <property type="entry name" value="Protein kinase-like (PK-like)"/>
    <property type="match status" value="1"/>
</dbReference>
<keyword evidence="9 16" id="KW-0472">Membrane</keyword>
<sequence length="1385" mass="151840">MSFESQLTPKFAPFLGMAGVAFAMIFGCVGAAYGTAKSGIGIANVGTFRPDLIMKSLIPVVMSGIIAVYALVVAVLIAGNMKPPPEGDYSLFHGFMHLACGLSVGLTGVAAGYAIGIVGDSGVRAYMQQSRIFVGMVLILIFGEVLGLYGALTELQPTLSPQFGDLHRKYRIQKDRLIAWGLAWSDDGKGPDGNIDESVARAGLTETVDSVLRNIKEVTEEAERIRRASLPGASNKDGVKLLAPVDFDETRYEDLLRDLTTSIDILYDLSDSRRALARGEHPRFDSSTIHTYPAEKSGAGEFSLKRKATSGPESGFGSEKRSLNPAFQEPLLPSYTGLSRLPPKIEPAALYLPVGSSPPPYEALGVPSTTRLIAQIELNDAPKGIQMRLGDGPRQAAVLVEYAQFDPAYRDTGVPPPLERLEALAPLLSYVRPDNRPAFSLLGYFEDPIQPRIGLIYELPNSIRRQLEAGLEPNLGVPLSLLRMVQRTNKAQTTNNESTTPALEDRFRMALRLVEQLYSLHNREIAHCNINSSSIVFATSANDTGTTRFDALRAPVWTSFDLFSKCTVEGPRADEGVNIYKHPLDIPTYTDRDFQADFQFDLYGLGLILLEIGLWMPIGDLYKQRYSVADFKLRVEKIWIPKLAAKCGTAYQQAVAECLALSDNPKGSKLAVEGVYGVLLQYLRRCVLIDEIGSSSELVPVAAFEAGHETLSTTASEQPFTPPPQQQQQQYGELAVGWEEKTTADGRTFYIDHNTRTTTWADPRTSAPPATHAHRTMSEALMTPPPVSQQQRTMDGATPARFHLTTTPSTRDFKRRIIFIQQLWRARQASRKATLQIGAGPGMMPRTRARHSDAATSPREKRYEFPEIPLAPEILEHWQSNACFQLQSLVERALRGSLESSSIRLVAYGTTPTTARPTFIVGCTSTAKVKNILKRHFKYDSSTFDVRVKKEDVRRCRGPKRDPFSSHARRSVAAMRDPDVPVAANPDYQERPMCGASIGAYRDDEHLPPASFGGIILVDRKPYGMSVHHMLELDDDEEVPAQPDEAMDDDESETSSLIEDNDDMISEDDDQSTVRPPSVFMDDDDSAEPMSDAAGDAPGIMPGDFEEIIITQPALDDAIDLDLHVDESDSDSDSGIDEDHLLSYKFGQVHASSGLRRTVKSFEGGFKSISQSLPQEIDWALFELLPPRTYHANAVRGGSKFCARSNRRTGDSFPGAIRSSTDLACVKVHCRGRTSGLGSGMISSTMELVKIHGRHTFSASWTVAGDFGVGGDSGAWVVSNDDGRVCGHVLAAKKGRTYICPMDLLIEDIKLTLGADEVVLPMELNTGEVVVPRRREDEQMMSEAIDRLRLMETESGGGVKVPPSPSRPAPVSPFARAEGSMQTAR</sequence>
<dbReference type="GO" id="GO:0046961">
    <property type="term" value="F:proton-transporting ATPase activity, rotational mechanism"/>
    <property type="evidence" value="ECO:0007669"/>
    <property type="project" value="InterPro"/>
</dbReference>
<dbReference type="PANTHER" id="PTHR37542:SF2">
    <property type="entry name" value="PROTEIN KINASE DOMAIN-CONTAINING PROTEIN"/>
    <property type="match status" value="1"/>
</dbReference>
<dbReference type="InterPro" id="IPR001202">
    <property type="entry name" value="WW_dom"/>
</dbReference>
<evidence type="ECO:0000256" key="9">
    <source>
        <dbReference type="ARBA" id="ARBA00023136"/>
    </source>
</evidence>
<proteinExistence type="inferred from homology"/>
<evidence type="ECO:0000256" key="7">
    <source>
        <dbReference type="ARBA" id="ARBA00022989"/>
    </source>
</evidence>
<dbReference type="Proteomes" id="UP000504637">
    <property type="component" value="Unplaced"/>
</dbReference>
<evidence type="ECO:0000313" key="19">
    <source>
        <dbReference type="RefSeq" id="XP_033459133.1"/>
    </source>
</evidence>
<feature type="compositionally biased region" description="Pro residues" evidence="15">
    <location>
        <begin position="1362"/>
        <end position="1371"/>
    </location>
</feature>
<feature type="compositionally biased region" description="Basic and acidic residues" evidence="15">
    <location>
        <begin position="850"/>
        <end position="860"/>
    </location>
</feature>
<dbReference type="SUPFAM" id="SSF81333">
    <property type="entry name" value="F1F0 ATP synthase subunit C"/>
    <property type="match status" value="1"/>
</dbReference>
<feature type="region of interest" description="Disordered" evidence="15">
    <location>
        <begin position="1352"/>
        <end position="1385"/>
    </location>
</feature>
<organism evidence="19">
    <name type="scientific">Dissoconium aciculare CBS 342.82</name>
    <dbReference type="NCBI Taxonomy" id="1314786"/>
    <lineage>
        <taxon>Eukaryota</taxon>
        <taxon>Fungi</taxon>
        <taxon>Dikarya</taxon>
        <taxon>Ascomycota</taxon>
        <taxon>Pezizomycotina</taxon>
        <taxon>Dothideomycetes</taxon>
        <taxon>Dothideomycetidae</taxon>
        <taxon>Mycosphaerellales</taxon>
        <taxon>Dissoconiaceae</taxon>
        <taxon>Dissoconium</taxon>
    </lineage>
</organism>
<dbReference type="FunFam" id="1.20.120.610:FF:000003">
    <property type="entry name" value="V-type proton ATPase proteolipid subunit"/>
    <property type="match status" value="1"/>
</dbReference>
<evidence type="ECO:0000256" key="6">
    <source>
        <dbReference type="ARBA" id="ARBA00022781"/>
    </source>
</evidence>
<dbReference type="InterPro" id="IPR035921">
    <property type="entry name" value="F/V-ATP_Csub_sf"/>
</dbReference>
<dbReference type="InterPro" id="IPR002379">
    <property type="entry name" value="ATPase_proteolipid_c-like_dom"/>
</dbReference>
<dbReference type="CDD" id="cd00201">
    <property type="entry name" value="WW"/>
    <property type="match status" value="1"/>
</dbReference>
<evidence type="ECO:0000256" key="11">
    <source>
        <dbReference type="ARBA" id="ARBA00041484"/>
    </source>
</evidence>
<dbReference type="SMART" id="SM00456">
    <property type="entry name" value="WW"/>
    <property type="match status" value="1"/>
</dbReference>
<feature type="transmembrane region" description="Helical" evidence="16">
    <location>
        <begin position="91"/>
        <end position="119"/>
    </location>
</feature>
<dbReference type="RefSeq" id="XP_033459133.1">
    <property type="nucleotide sequence ID" value="XM_033601493.1"/>
</dbReference>
<feature type="transmembrane region" description="Helical" evidence="16">
    <location>
        <begin position="57"/>
        <end position="79"/>
    </location>
</feature>
<evidence type="ECO:0000259" key="17">
    <source>
        <dbReference type="PROSITE" id="PS50020"/>
    </source>
</evidence>
<keyword evidence="8" id="KW-0406">Ion transport</keyword>
<dbReference type="Gene3D" id="2.20.70.10">
    <property type="match status" value="1"/>
</dbReference>
<dbReference type="NCBIfam" id="TIGR01100">
    <property type="entry name" value="V_ATP_synt_C"/>
    <property type="match status" value="1"/>
</dbReference>
<evidence type="ECO:0000256" key="4">
    <source>
        <dbReference type="ARBA" id="ARBA00022554"/>
    </source>
</evidence>
<feature type="region of interest" description="Disordered" evidence="15">
    <location>
        <begin position="287"/>
        <end position="322"/>
    </location>
</feature>